<keyword evidence="4" id="KW-1185">Reference proteome</keyword>
<feature type="region of interest" description="Disordered" evidence="1">
    <location>
        <begin position="100"/>
        <end position="128"/>
    </location>
</feature>
<dbReference type="InterPro" id="IPR013106">
    <property type="entry name" value="Ig_V-set"/>
</dbReference>
<dbReference type="SUPFAM" id="SSF48726">
    <property type="entry name" value="Immunoglobulin"/>
    <property type="match status" value="1"/>
</dbReference>
<dbReference type="Gene3D" id="2.60.40.10">
    <property type="entry name" value="Immunoglobulins"/>
    <property type="match status" value="1"/>
</dbReference>
<feature type="compositionally biased region" description="Polar residues" evidence="1">
    <location>
        <begin position="100"/>
        <end position="121"/>
    </location>
</feature>
<dbReference type="InterPro" id="IPR036179">
    <property type="entry name" value="Ig-like_dom_sf"/>
</dbReference>
<sequence>MDIDPIQSCAGGSAVLPCHTPNREGLAVEGVILSRQRGRAPVEVAYHSQQHLSSLFPTERVQLSSAPRPGGITFNVTLLQLQPEDSALYSCQLLLRGRPNSSTSLRGQGKASQRPKSQSQAPIYEEMIGVQSPSRKLATLRLEEVESSEYKNCPVKKASSGNRYESPSGALFPRTDS</sequence>
<dbReference type="Proteomes" id="UP001476798">
    <property type="component" value="Unassembled WGS sequence"/>
</dbReference>
<gene>
    <name evidence="3" type="ORF">GOODEAATRI_023178</name>
</gene>
<organism evidence="3 4">
    <name type="scientific">Goodea atripinnis</name>
    <dbReference type="NCBI Taxonomy" id="208336"/>
    <lineage>
        <taxon>Eukaryota</taxon>
        <taxon>Metazoa</taxon>
        <taxon>Chordata</taxon>
        <taxon>Craniata</taxon>
        <taxon>Vertebrata</taxon>
        <taxon>Euteleostomi</taxon>
        <taxon>Actinopterygii</taxon>
        <taxon>Neopterygii</taxon>
        <taxon>Teleostei</taxon>
        <taxon>Neoteleostei</taxon>
        <taxon>Acanthomorphata</taxon>
        <taxon>Ovalentaria</taxon>
        <taxon>Atherinomorphae</taxon>
        <taxon>Cyprinodontiformes</taxon>
        <taxon>Goodeidae</taxon>
        <taxon>Goodea</taxon>
    </lineage>
</organism>
<dbReference type="Pfam" id="PF07686">
    <property type="entry name" value="V-set"/>
    <property type="match status" value="1"/>
</dbReference>
<feature type="domain" description="Immunoglobulin V-set" evidence="2">
    <location>
        <begin position="10"/>
        <end position="98"/>
    </location>
</feature>
<reference evidence="3 4" key="1">
    <citation type="submission" date="2021-06" db="EMBL/GenBank/DDBJ databases">
        <authorList>
            <person name="Palmer J.M."/>
        </authorList>
    </citation>
    <scope>NUCLEOTIDE SEQUENCE [LARGE SCALE GENOMIC DNA]</scope>
    <source>
        <strain evidence="3 4">GA_2019</strain>
        <tissue evidence="3">Muscle</tissue>
    </source>
</reference>
<proteinExistence type="predicted"/>
<dbReference type="InterPro" id="IPR013783">
    <property type="entry name" value="Ig-like_fold"/>
</dbReference>
<evidence type="ECO:0000313" key="4">
    <source>
        <dbReference type="Proteomes" id="UP001476798"/>
    </source>
</evidence>
<evidence type="ECO:0000256" key="1">
    <source>
        <dbReference type="SAM" id="MobiDB-lite"/>
    </source>
</evidence>
<name>A0ABV0NML4_9TELE</name>
<evidence type="ECO:0000259" key="2">
    <source>
        <dbReference type="Pfam" id="PF07686"/>
    </source>
</evidence>
<evidence type="ECO:0000313" key="3">
    <source>
        <dbReference type="EMBL" id="MEQ2172642.1"/>
    </source>
</evidence>
<feature type="region of interest" description="Disordered" evidence="1">
    <location>
        <begin position="146"/>
        <end position="177"/>
    </location>
</feature>
<dbReference type="EMBL" id="JAHRIO010042440">
    <property type="protein sequence ID" value="MEQ2172642.1"/>
    <property type="molecule type" value="Genomic_DNA"/>
</dbReference>
<accession>A0ABV0NML4</accession>
<comment type="caution">
    <text evidence="3">The sequence shown here is derived from an EMBL/GenBank/DDBJ whole genome shotgun (WGS) entry which is preliminary data.</text>
</comment>
<protein>
    <recommendedName>
        <fullName evidence="2">Immunoglobulin V-set domain-containing protein</fullName>
    </recommendedName>
</protein>